<comment type="cofactor">
    <cofactor evidence="1 16">
        <name>FAD</name>
        <dbReference type="ChEBI" id="CHEBI:57692"/>
    </cofactor>
</comment>
<evidence type="ECO:0000256" key="6">
    <source>
        <dbReference type="ARBA" id="ARBA00022618"/>
    </source>
</evidence>
<evidence type="ECO:0000256" key="15">
    <source>
        <dbReference type="ARBA" id="ARBA00048914"/>
    </source>
</evidence>
<keyword evidence="7 16" id="KW-0285">Flavoprotein</keyword>
<evidence type="ECO:0000256" key="9">
    <source>
        <dbReference type="ARBA" id="ARBA00022857"/>
    </source>
</evidence>
<dbReference type="GO" id="GO:0008360">
    <property type="term" value="P:regulation of cell shape"/>
    <property type="evidence" value="ECO:0007669"/>
    <property type="project" value="UniProtKB-KW"/>
</dbReference>
<evidence type="ECO:0000256" key="12">
    <source>
        <dbReference type="ARBA" id="ARBA00023002"/>
    </source>
</evidence>
<dbReference type="AlphaFoldDB" id="A0A1F4XHL4"/>
<dbReference type="EMBL" id="MEWX01000004">
    <property type="protein sequence ID" value="OGC81119.1"/>
    <property type="molecule type" value="Genomic_DNA"/>
</dbReference>
<dbReference type="EC" id="1.3.1.98" evidence="16"/>
<dbReference type="Gene3D" id="3.90.78.10">
    <property type="entry name" value="UDP-N-acetylenolpyruvoylglucosamine reductase, C-terminal domain"/>
    <property type="match status" value="1"/>
</dbReference>
<comment type="function">
    <text evidence="2 16">Cell wall formation.</text>
</comment>
<sequence>MTIEENILLAPLTTFKIGGPARFFVRVKNIDELREALAFAKEKNISFFILGGGSNILVRDEGFPGLVIKIEIGGIEEKDGLLIAGAGEEWDALVLYVVKKNLWGIENLSGIPGSVGAAPVQNIGAYGAELKETLSFVEAFDMSRGLIVRFSNAECGFGYRTSMFKKEPGRFCITSVELKLSKNGVPNLSYRDLQGLKNPSLLLVREAVLGIRAKKFPDLTQEGTAGSFFLNPIVSKEKTEELLRRFPQLLKFPAENGVKISLAWLLDRALKLKGTKRGSARLFERQPLVIAAKRGARAGDVRELAEFVASRMREELKIEIEPEVRIL</sequence>
<keyword evidence="13 16" id="KW-0131">Cell cycle</keyword>
<dbReference type="HAMAP" id="MF_00037">
    <property type="entry name" value="MurB"/>
    <property type="match status" value="1"/>
</dbReference>
<comment type="similarity">
    <text evidence="16">Belongs to the MurB family.</text>
</comment>
<dbReference type="NCBIfam" id="NF000755">
    <property type="entry name" value="PRK00046.1"/>
    <property type="match status" value="1"/>
</dbReference>
<accession>A0A1F4XHL4</accession>
<evidence type="ECO:0000256" key="2">
    <source>
        <dbReference type="ARBA" id="ARBA00003921"/>
    </source>
</evidence>
<dbReference type="InterPro" id="IPR016169">
    <property type="entry name" value="FAD-bd_PCMH_sub2"/>
</dbReference>
<dbReference type="PANTHER" id="PTHR21071">
    <property type="entry name" value="UDP-N-ACETYLENOLPYRUVOYLGLUCOSAMINE REDUCTASE"/>
    <property type="match status" value="1"/>
</dbReference>
<organism evidence="18 19">
    <name type="scientific">Candidatus Adlerbacteria bacterium RIFCSPLOWO2_01_FULL_51_16</name>
    <dbReference type="NCBI Taxonomy" id="1797243"/>
    <lineage>
        <taxon>Bacteria</taxon>
        <taxon>Candidatus Adleribacteriota</taxon>
    </lineage>
</organism>
<keyword evidence="14 16" id="KW-0961">Cell wall biogenesis/degradation</keyword>
<evidence type="ECO:0000256" key="14">
    <source>
        <dbReference type="ARBA" id="ARBA00023316"/>
    </source>
</evidence>
<feature type="domain" description="FAD-binding PCMH-type" evidence="17">
    <location>
        <begin position="16"/>
        <end position="183"/>
    </location>
</feature>
<dbReference type="Proteomes" id="UP000176185">
    <property type="component" value="Unassembled WGS sequence"/>
</dbReference>
<dbReference type="InterPro" id="IPR006094">
    <property type="entry name" value="Oxid_FAD_bind_N"/>
</dbReference>
<evidence type="ECO:0000256" key="7">
    <source>
        <dbReference type="ARBA" id="ARBA00022630"/>
    </source>
</evidence>
<dbReference type="STRING" id="1797243.A2943_01385"/>
<dbReference type="InterPro" id="IPR036318">
    <property type="entry name" value="FAD-bd_PCMH-like_sf"/>
</dbReference>
<keyword evidence="10 16" id="KW-0133">Cell shape</keyword>
<evidence type="ECO:0000256" key="1">
    <source>
        <dbReference type="ARBA" id="ARBA00001974"/>
    </source>
</evidence>
<evidence type="ECO:0000313" key="18">
    <source>
        <dbReference type="EMBL" id="OGC81119.1"/>
    </source>
</evidence>
<dbReference type="UniPathway" id="UPA00219"/>
<dbReference type="InterPro" id="IPR003170">
    <property type="entry name" value="MurB"/>
</dbReference>
<dbReference type="PROSITE" id="PS51387">
    <property type="entry name" value="FAD_PCMH"/>
    <property type="match status" value="1"/>
</dbReference>
<evidence type="ECO:0000256" key="8">
    <source>
        <dbReference type="ARBA" id="ARBA00022827"/>
    </source>
</evidence>
<dbReference type="Gene3D" id="3.30.465.10">
    <property type="match status" value="1"/>
</dbReference>
<comment type="subcellular location">
    <subcellularLocation>
        <location evidence="3 16">Cytoplasm</location>
    </subcellularLocation>
</comment>
<evidence type="ECO:0000256" key="3">
    <source>
        <dbReference type="ARBA" id="ARBA00004496"/>
    </source>
</evidence>
<keyword evidence="5 16" id="KW-0963">Cytoplasm</keyword>
<comment type="pathway">
    <text evidence="4 16">Cell wall biogenesis; peptidoglycan biosynthesis.</text>
</comment>
<feature type="active site" description="Proton donor" evidence="16">
    <location>
        <position position="227"/>
    </location>
</feature>
<dbReference type="Pfam" id="PF01565">
    <property type="entry name" value="FAD_binding_4"/>
    <property type="match status" value="1"/>
</dbReference>
<dbReference type="GO" id="GO:0008762">
    <property type="term" value="F:UDP-N-acetylmuramate dehydrogenase activity"/>
    <property type="evidence" value="ECO:0007669"/>
    <property type="project" value="UniProtKB-UniRule"/>
</dbReference>
<dbReference type="GO" id="GO:0051301">
    <property type="term" value="P:cell division"/>
    <property type="evidence" value="ECO:0007669"/>
    <property type="project" value="UniProtKB-KW"/>
</dbReference>
<dbReference type="GO" id="GO:0071949">
    <property type="term" value="F:FAD binding"/>
    <property type="evidence" value="ECO:0007669"/>
    <property type="project" value="InterPro"/>
</dbReference>
<keyword evidence="9 16" id="KW-0521">NADP</keyword>
<comment type="caution">
    <text evidence="18">The sequence shown here is derived from an EMBL/GenBank/DDBJ whole genome shotgun (WGS) entry which is preliminary data.</text>
</comment>
<keyword evidence="6 16" id="KW-0132">Cell division</keyword>
<evidence type="ECO:0000313" key="19">
    <source>
        <dbReference type="Proteomes" id="UP000176185"/>
    </source>
</evidence>
<evidence type="ECO:0000256" key="4">
    <source>
        <dbReference type="ARBA" id="ARBA00004752"/>
    </source>
</evidence>
<keyword evidence="11 16" id="KW-0573">Peptidoglycan synthesis</keyword>
<reference evidence="18 19" key="1">
    <citation type="journal article" date="2016" name="Nat. Commun.">
        <title>Thousands of microbial genomes shed light on interconnected biogeochemical processes in an aquifer system.</title>
        <authorList>
            <person name="Anantharaman K."/>
            <person name="Brown C.T."/>
            <person name="Hug L.A."/>
            <person name="Sharon I."/>
            <person name="Castelle C.J."/>
            <person name="Probst A.J."/>
            <person name="Thomas B.C."/>
            <person name="Singh A."/>
            <person name="Wilkins M.J."/>
            <person name="Karaoz U."/>
            <person name="Brodie E.L."/>
            <person name="Williams K.H."/>
            <person name="Hubbard S.S."/>
            <person name="Banfield J.F."/>
        </authorList>
    </citation>
    <scope>NUCLEOTIDE SEQUENCE [LARGE SCALE GENOMIC DNA]</scope>
</reference>
<evidence type="ECO:0000256" key="13">
    <source>
        <dbReference type="ARBA" id="ARBA00023306"/>
    </source>
</evidence>
<evidence type="ECO:0000256" key="10">
    <source>
        <dbReference type="ARBA" id="ARBA00022960"/>
    </source>
</evidence>
<dbReference type="InterPro" id="IPR036635">
    <property type="entry name" value="MurB_C_sf"/>
</dbReference>
<dbReference type="GO" id="GO:0005829">
    <property type="term" value="C:cytosol"/>
    <property type="evidence" value="ECO:0007669"/>
    <property type="project" value="TreeGrafter"/>
</dbReference>
<dbReference type="NCBIfam" id="TIGR00179">
    <property type="entry name" value="murB"/>
    <property type="match status" value="1"/>
</dbReference>
<protein>
    <recommendedName>
        <fullName evidence="16">UDP-N-acetylenolpyruvoylglucosamine reductase</fullName>
        <ecNumber evidence="16">1.3.1.98</ecNumber>
    </recommendedName>
    <alternativeName>
        <fullName evidence="16">UDP-N-acetylmuramate dehydrogenase</fullName>
    </alternativeName>
</protein>
<name>A0A1F4XHL4_9BACT</name>
<dbReference type="SUPFAM" id="SSF56176">
    <property type="entry name" value="FAD-binding/transporter-associated domain-like"/>
    <property type="match status" value="1"/>
</dbReference>
<dbReference type="GO" id="GO:0009252">
    <property type="term" value="P:peptidoglycan biosynthetic process"/>
    <property type="evidence" value="ECO:0007669"/>
    <property type="project" value="UniProtKB-UniRule"/>
</dbReference>
<dbReference type="Gene3D" id="3.30.43.10">
    <property type="entry name" value="Uridine Diphospho-n-acetylenolpyruvylglucosamine Reductase, domain 2"/>
    <property type="match status" value="1"/>
</dbReference>
<feature type="active site" evidence="16">
    <location>
        <position position="160"/>
    </location>
</feature>
<dbReference type="GO" id="GO:0071555">
    <property type="term" value="P:cell wall organization"/>
    <property type="evidence" value="ECO:0007669"/>
    <property type="project" value="UniProtKB-KW"/>
</dbReference>
<dbReference type="InterPro" id="IPR016167">
    <property type="entry name" value="FAD-bd_PCMH_sub1"/>
</dbReference>
<keyword evidence="12 16" id="KW-0560">Oxidoreductase</keyword>
<comment type="catalytic activity">
    <reaction evidence="15 16">
        <text>UDP-N-acetyl-alpha-D-muramate + NADP(+) = UDP-N-acetyl-3-O-(1-carboxyvinyl)-alpha-D-glucosamine + NADPH + H(+)</text>
        <dbReference type="Rhea" id="RHEA:12248"/>
        <dbReference type="ChEBI" id="CHEBI:15378"/>
        <dbReference type="ChEBI" id="CHEBI:57783"/>
        <dbReference type="ChEBI" id="CHEBI:58349"/>
        <dbReference type="ChEBI" id="CHEBI:68483"/>
        <dbReference type="ChEBI" id="CHEBI:70757"/>
        <dbReference type="EC" id="1.3.1.98"/>
    </reaction>
</comment>
<dbReference type="SUPFAM" id="SSF56194">
    <property type="entry name" value="Uridine diphospho-N-Acetylenolpyruvylglucosamine reductase, MurB, C-terminal domain"/>
    <property type="match status" value="1"/>
</dbReference>
<dbReference type="NCBIfam" id="NF010478">
    <property type="entry name" value="PRK13903.1"/>
    <property type="match status" value="1"/>
</dbReference>
<keyword evidence="8 16" id="KW-0274">FAD</keyword>
<evidence type="ECO:0000256" key="16">
    <source>
        <dbReference type="HAMAP-Rule" id="MF_00037"/>
    </source>
</evidence>
<feature type="active site" evidence="16">
    <location>
        <position position="323"/>
    </location>
</feature>
<evidence type="ECO:0000259" key="17">
    <source>
        <dbReference type="PROSITE" id="PS51387"/>
    </source>
</evidence>
<dbReference type="InterPro" id="IPR011601">
    <property type="entry name" value="MurB_C"/>
</dbReference>
<proteinExistence type="inferred from homology"/>
<gene>
    <name evidence="16" type="primary">murB</name>
    <name evidence="18" type="ORF">A2943_01385</name>
</gene>
<dbReference type="Pfam" id="PF02873">
    <property type="entry name" value="MurB_C"/>
    <property type="match status" value="1"/>
</dbReference>
<dbReference type="PANTHER" id="PTHR21071:SF4">
    <property type="entry name" value="UDP-N-ACETYLENOLPYRUVOYLGLUCOSAMINE REDUCTASE"/>
    <property type="match status" value="1"/>
</dbReference>
<evidence type="ECO:0000256" key="11">
    <source>
        <dbReference type="ARBA" id="ARBA00022984"/>
    </source>
</evidence>
<dbReference type="InterPro" id="IPR016166">
    <property type="entry name" value="FAD-bd_PCMH"/>
</dbReference>
<evidence type="ECO:0000256" key="5">
    <source>
        <dbReference type="ARBA" id="ARBA00022490"/>
    </source>
</evidence>